<accession>A0A655APE7</accession>
<sequence>MSRIVPYPGTPLYQAYSDAGYLTAKWPLGQWEFVDPEASRVYADVVAKVAPDVGISFDEAEAYFLSRLDEWENVIAGRIAEATS</sequence>
<dbReference type="EMBL" id="CNFT01001640">
    <property type="protein sequence ID" value="CKT48522.1"/>
    <property type="molecule type" value="Genomic_DNA"/>
</dbReference>
<reference evidence="1 2" key="1">
    <citation type="submission" date="2015-03" db="EMBL/GenBank/DDBJ databases">
        <authorList>
            <consortium name="Pathogen Informatics"/>
        </authorList>
    </citation>
    <scope>NUCLEOTIDE SEQUENCE [LARGE SCALE GENOMIC DNA]</scope>
    <source>
        <strain evidence="1 2">Bir 185</strain>
    </source>
</reference>
<dbReference type="GO" id="GO:0032259">
    <property type="term" value="P:methylation"/>
    <property type="evidence" value="ECO:0007669"/>
    <property type="project" value="UniProtKB-KW"/>
</dbReference>
<dbReference type="AlphaFoldDB" id="A0A655APE7"/>
<gene>
    <name evidence="1" type="ORF">ERS027659_04477</name>
</gene>
<proteinExistence type="predicted"/>
<organism evidence="1 2">
    <name type="scientific">Mycobacterium tuberculosis</name>
    <dbReference type="NCBI Taxonomy" id="1773"/>
    <lineage>
        <taxon>Bacteria</taxon>
        <taxon>Bacillati</taxon>
        <taxon>Actinomycetota</taxon>
        <taxon>Actinomycetes</taxon>
        <taxon>Mycobacteriales</taxon>
        <taxon>Mycobacteriaceae</taxon>
        <taxon>Mycobacterium</taxon>
        <taxon>Mycobacterium tuberculosis complex</taxon>
    </lineage>
</organism>
<dbReference type="RefSeq" id="WP_234887449.1">
    <property type="nucleotide sequence ID" value="NZ_CP023607.1"/>
</dbReference>
<name>A0A655APE7_MYCTX</name>
<evidence type="ECO:0000313" key="1">
    <source>
        <dbReference type="EMBL" id="CKT48522.1"/>
    </source>
</evidence>
<keyword evidence="1" id="KW-0808">Transferase</keyword>
<evidence type="ECO:0000313" key="2">
    <source>
        <dbReference type="Proteomes" id="UP000050164"/>
    </source>
</evidence>
<keyword evidence="1" id="KW-0489">Methyltransferase</keyword>
<dbReference type="Proteomes" id="UP000050164">
    <property type="component" value="Unassembled WGS sequence"/>
</dbReference>
<dbReference type="GO" id="GO:0008168">
    <property type="term" value="F:methyltransferase activity"/>
    <property type="evidence" value="ECO:0007669"/>
    <property type="project" value="UniProtKB-KW"/>
</dbReference>
<protein>
    <submittedName>
        <fullName evidence="1">Methyltransferase/methylase</fullName>
    </submittedName>
</protein>